<sequence length="154" mass="16103">QVSVIVVRNLATDRISVSRALRKTAIKGPLGHGLSALLLGRSSASKQGIFILPGEIDADYTGVISIMIQALCPPVHIYAGTKIAQLIPFQAMVPTASSIDRKGGFGPTGHPQIAFLIPVGKDRPTHLVGLQFGNSKPCIVNALLDTGADVTVIS</sequence>
<feature type="non-terminal residue" evidence="5">
    <location>
        <position position="154"/>
    </location>
</feature>
<dbReference type="InterPro" id="IPR036157">
    <property type="entry name" value="dUTPase-like_sf"/>
</dbReference>
<keyword evidence="1" id="KW-0645">Protease</keyword>
<dbReference type="InterPro" id="IPR051592">
    <property type="entry name" value="HERV-K_Pro_peptidase_A2"/>
</dbReference>
<accession>A0A7K4JV76</accession>
<proteinExistence type="predicted"/>
<gene>
    <name evidence="5" type="primary">Ervk9_3</name>
    <name evidence="5" type="ORF">GEOCAL_R06674</name>
</gene>
<dbReference type="PANTHER" id="PTHR19422:SF123">
    <property type="entry name" value="RT1 CLASS I, LOCUS CE15"/>
    <property type="match status" value="1"/>
</dbReference>
<dbReference type="GO" id="GO:0006508">
    <property type="term" value="P:proteolysis"/>
    <property type="evidence" value="ECO:0007669"/>
    <property type="project" value="UniProtKB-KW"/>
</dbReference>
<dbReference type="Pfam" id="PF00692">
    <property type="entry name" value="dUTPase"/>
    <property type="match status" value="1"/>
</dbReference>
<keyword evidence="6" id="KW-1185">Reference proteome</keyword>
<dbReference type="PROSITE" id="PS50175">
    <property type="entry name" value="ASP_PROT_RETROV"/>
    <property type="match status" value="1"/>
</dbReference>
<dbReference type="CDD" id="cd07557">
    <property type="entry name" value="trimeric_dUTPase"/>
    <property type="match status" value="1"/>
</dbReference>
<evidence type="ECO:0000256" key="2">
    <source>
        <dbReference type="ARBA" id="ARBA00022750"/>
    </source>
</evidence>
<evidence type="ECO:0000256" key="1">
    <source>
        <dbReference type="ARBA" id="ARBA00022670"/>
    </source>
</evidence>
<dbReference type="InterPro" id="IPR001969">
    <property type="entry name" value="Aspartic_peptidase_AS"/>
</dbReference>
<dbReference type="SUPFAM" id="SSF50630">
    <property type="entry name" value="Acid proteases"/>
    <property type="match status" value="1"/>
</dbReference>
<dbReference type="OrthoDB" id="9900537at2759"/>
<evidence type="ECO:0000313" key="5">
    <source>
        <dbReference type="EMBL" id="NWH69160.1"/>
    </source>
</evidence>
<dbReference type="InterPro" id="IPR029054">
    <property type="entry name" value="dUTPase-like"/>
</dbReference>
<feature type="domain" description="Peptidase A2" evidence="4">
    <location>
        <begin position="140"/>
        <end position="154"/>
    </location>
</feature>
<keyword evidence="3" id="KW-0378">Hydrolase</keyword>
<protein>
    <submittedName>
        <fullName evidence="5">POK9 protein</fullName>
    </submittedName>
</protein>
<dbReference type="GO" id="GO:0004190">
    <property type="term" value="F:aspartic-type endopeptidase activity"/>
    <property type="evidence" value="ECO:0007669"/>
    <property type="project" value="UniProtKB-KW"/>
</dbReference>
<dbReference type="AlphaFoldDB" id="A0A7K4JV76"/>
<reference evidence="5 6" key="1">
    <citation type="submission" date="2019-09" db="EMBL/GenBank/DDBJ databases">
        <title>Bird 10,000 Genomes (B10K) Project - Family phase.</title>
        <authorList>
            <person name="Zhang G."/>
        </authorList>
    </citation>
    <scope>NUCLEOTIDE SEQUENCE [LARGE SCALE GENOMIC DNA]</scope>
    <source>
        <strain evidence="5">B10K-CU-031-07</strain>
        <tissue evidence="5">Muscle</tissue>
    </source>
</reference>
<dbReference type="InterPro" id="IPR001995">
    <property type="entry name" value="Peptidase_A2_cat"/>
</dbReference>
<dbReference type="SUPFAM" id="SSF51283">
    <property type="entry name" value="dUTPase-like"/>
    <property type="match status" value="1"/>
</dbReference>
<name>A0A7K4JV76_GEOCA</name>
<organism evidence="5 6">
    <name type="scientific">Geococcyx californianus</name>
    <name type="common">Greater roadrunner</name>
    <name type="synonym">Saurothera californiana</name>
    <dbReference type="NCBI Taxonomy" id="8947"/>
    <lineage>
        <taxon>Eukaryota</taxon>
        <taxon>Metazoa</taxon>
        <taxon>Chordata</taxon>
        <taxon>Craniata</taxon>
        <taxon>Vertebrata</taxon>
        <taxon>Euteleostomi</taxon>
        <taxon>Archelosauria</taxon>
        <taxon>Archosauria</taxon>
        <taxon>Dinosauria</taxon>
        <taxon>Saurischia</taxon>
        <taxon>Theropoda</taxon>
        <taxon>Coelurosauria</taxon>
        <taxon>Aves</taxon>
        <taxon>Neognathae</taxon>
        <taxon>Neoaves</taxon>
        <taxon>Otidimorphae</taxon>
        <taxon>Cuculiformes</taxon>
        <taxon>Neomorphidae</taxon>
        <taxon>Geococcyx</taxon>
    </lineage>
</organism>
<dbReference type="InterPro" id="IPR021109">
    <property type="entry name" value="Peptidase_aspartic_dom_sf"/>
</dbReference>
<comment type="caution">
    <text evidence="5">The sequence shown here is derived from an EMBL/GenBank/DDBJ whole genome shotgun (WGS) entry which is preliminary data.</text>
</comment>
<dbReference type="InterPro" id="IPR033704">
    <property type="entry name" value="dUTPase_trimeric"/>
</dbReference>
<dbReference type="Gene3D" id="2.70.40.10">
    <property type="match status" value="1"/>
</dbReference>
<keyword evidence="2" id="KW-0064">Aspartyl protease</keyword>
<feature type="non-terminal residue" evidence="5">
    <location>
        <position position="1"/>
    </location>
</feature>
<dbReference type="PROSITE" id="PS00141">
    <property type="entry name" value="ASP_PROTEASE"/>
    <property type="match status" value="1"/>
</dbReference>
<evidence type="ECO:0000256" key="3">
    <source>
        <dbReference type="ARBA" id="ARBA00022801"/>
    </source>
</evidence>
<dbReference type="EMBL" id="VWPV01207288">
    <property type="protein sequence ID" value="NWH69160.1"/>
    <property type="molecule type" value="Genomic_DNA"/>
</dbReference>
<dbReference type="Proteomes" id="UP000531151">
    <property type="component" value="Unassembled WGS sequence"/>
</dbReference>
<evidence type="ECO:0000259" key="4">
    <source>
        <dbReference type="PROSITE" id="PS50175"/>
    </source>
</evidence>
<dbReference type="PANTHER" id="PTHR19422">
    <property type="entry name" value="GAG RETROVIRAL POLYPROTEIN"/>
    <property type="match status" value="1"/>
</dbReference>
<evidence type="ECO:0000313" key="6">
    <source>
        <dbReference type="Proteomes" id="UP000531151"/>
    </source>
</evidence>